<evidence type="ECO:0000256" key="4">
    <source>
        <dbReference type="PROSITE-ProRule" id="PRU00024"/>
    </source>
</evidence>
<dbReference type="EMBL" id="JAXIOK010000001">
    <property type="protein sequence ID" value="KAK4779606.1"/>
    <property type="molecule type" value="Genomic_DNA"/>
</dbReference>
<reference evidence="6 7" key="1">
    <citation type="journal article" date="2023" name="Hortic Res">
        <title>Pangenome of water caltrop reveals structural variations and asymmetric subgenome divergence after allopolyploidization.</title>
        <authorList>
            <person name="Zhang X."/>
            <person name="Chen Y."/>
            <person name="Wang L."/>
            <person name="Yuan Y."/>
            <person name="Fang M."/>
            <person name="Shi L."/>
            <person name="Lu R."/>
            <person name="Comes H.P."/>
            <person name="Ma Y."/>
            <person name="Chen Y."/>
            <person name="Huang G."/>
            <person name="Zhou Y."/>
            <person name="Zheng Z."/>
            <person name="Qiu Y."/>
        </authorList>
    </citation>
    <scope>NUCLEOTIDE SEQUENCE [LARGE SCALE GENOMIC DNA]</scope>
    <source>
        <tissue evidence="6">Roots</tissue>
    </source>
</reference>
<dbReference type="PANTHER" id="PTHR31717">
    <property type="entry name" value="ZINC FINGER PROTEIN CONSTANS-LIKE 10"/>
    <property type="match status" value="1"/>
</dbReference>
<dbReference type="AlphaFoldDB" id="A0AAN7L5M2"/>
<evidence type="ECO:0000256" key="1">
    <source>
        <dbReference type="ARBA" id="ARBA00022723"/>
    </source>
</evidence>
<dbReference type="PANTHER" id="PTHR31717:SF45">
    <property type="entry name" value="ZINC FINGER PROTEIN CONSTANS-LIKE 14-RELATED"/>
    <property type="match status" value="1"/>
</dbReference>
<organism evidence="6 7">
    <name type="scientific">Trapa incisa</name>
    <dbReference type="NCBI Taxonomy" id="236973"/>
    <lineage>
        <taxon>Eukaryota</taxon>
        <taxon>Viridiplantae</taxon>
        <taxon>Streptophyta</taxon>
        <taxon>Embryophyta</taxon>
        <taxon>Tracheophyta</taxon>
        <taxon>Spermatophyta</taxon>
        <taxon>Magnoliopsida</taxon>
        <taxon>eudicotyledons</taxon>
        <taxon>Gunneridae</taxon>
        <taxon>Pentapetalae</taxon>
        <taxon>rosids</taxon>
        <taxon>malvids</taxon>
        <taxon>Myrtales</taxon>
        <taxon>Lythraceae</taxon>
        <taxon>Trapa</taxon>
    </lineage>
</organism>
<keyword evidence="7" id="KW-1185">Reference proteome</keyword>
<comment type="caution">
    <text evidence="6">The sequence shown here is derived from an EMBL/GenBank/DDBJ whole genome shotgun (WGS) entry which is preliminary data.</text>
</comment>
<evidence type="ECO:0000256" key="2">
    <source>
        <dbReference type="ARBA" id="ARBA00022771"/>
    </source>
</evidence>
<evidence type="ECO:0000256" key="3">
    <source>
        <dbReference type="ARBA" id="ARBA00022833"/>
    </source>
</evidence>
<dbReference type="InterPro" id="IPR000315">
    <property type="entry name" value="Znf_B-box"/>
</dbReference>
<evidence type="ECO:0000313" key="6">
    <source>
        <dbReference type="EMBL" id="KAK4779606.1"/>
    </source>
</evidence>
<proteinExistence type="predicted"/>
<keyword evidence="3" id="KW-0862">Zinc</keyword>
<keyword evidence="1" id="KW-0479">Metal-binding</keyword>
<dbReference type="InterPro" id="IPR049808">
    <property type="entry name" value="CONSTANS-like_Bbox1"/>
</dbReference>
<gene>
    <name evidence="6" type="ORF">SAY87_015712</name>
</gene>
<feature type="domain" description="B box-type" evidence="5">
    <location>
        <begin position="14"/>
        <end position="61"/>
    </location>
</feature>
<dbReference type="GO" id="GO:0008270">
    <property type="term" value="F:zinc ion binding"/>
    <property type="evidence" value="ECO:0007669"/>
    <property type="project" value="UniProtKB-KW"/>
</dbReference>
<evidence type="ECO:0000259" key="5">
    <source>
        <dbReference type="PROSITE" id="PS50119"/>
    </source>
</evidence>
<evidence type="ECO:0000313" key="7">
    <source>
        <dbReference type="Proteomes" id="UP001345219"/>
    </source>
</evidence>
<feature type="domain" description="B box-type" evidence="5">
    <location>
        <begin position="57"/>
        <end position="105"/>
    </location>
</feature>
<protein>
    <recommendedName>
        <fullName evidence="5">B box-type domain-containing protein</fullName>
    </recommendedName>
</protein>
<dbReference type="SMART" id="SM00336">
    <property type="entry name" value="BBOX"/>
    <property type="match status" value="2"/>
</dbReference>
<dbReference type="CDD" id="cd19821">
    <property type="entry name" value="Bbox1_BBX-like"/>
    <property type="match status" value="1"/>
</dbReference>
<dbReference type="Pfam" id="PF00643">
    <property type="entry name" value="zf-B_box"/>
    <property type="match status" value="1"/>
</dbReference>
<accession>A0AAN7L5M2</accession>
<sequence>MATAIPDSAARAGRDAVSCDLCSDQAAVLYCRADSARLCLLCDHQVHSANPLSRKHLRSQICDNCGSEPASICCRTDKLLLCQDCDWDTHGVSSATSSSHDRSPVDGFFGVPSVAELASLWEFELECAKRPGGGQIEAQLLEDMVLPFCFQDLVVPSASTSFNKRSFQKKQNAICGKHRQLIERQLMELSRRGVVEGGSGESLLSDTHCTDTWRENVEDMNGPDAALPLPPPTAAVAPPTQRESSDSIGAERNMIPDSNANRNAHTPQIWDFNLGRSRGHNVPDHFGCGKKDEGFMIITYDELMQERPSTKDLNDIYQLNPHVAPEDIAFFNNNSNSIAFSQGTATSESNNLLSRRASLNSALGKAKGYLGLKNYHPAEQTSTLKNASERTVPKTKSDMEVLTKYRGDAMLRYQEKKKNRSCFAV</sequence>
<keyword evidence="2 4" id="KW-0863">Zinc-finger</keyword>
<dbReference type="Proteomes" id="UP001345219">
    <property type="component" value="Chromosome 13"/>
</dbReference>
<name>A0AAN7L5M2_9MYRT</name>
<dbReference type="PROSITE" id="PS50119">
    <property type="entry name" value="ZF_BBOX"/>
    <property type="match status" value="2"/>
</dbReference>